<proteinExistence type="predicted"/>
<dbReference type="AlphaFoldDB" id="A0A316YU55"/>
<evidence type="ECO:0000313" key="3">
    <source>
        <dbReference type="Proteomes" id="UP000245768"/>
    </source>
</evidence>
<protein>
    <submittedName>
        <fullName evidence="2">Uncharacterized protein</fullName>
    </submittedName>
</protein>
<feature type="region of interest" description="Disordered" evidence="1">
    <location>
        <begin position="47"/>
        <end position="74"/>
    </location>
</feature>
<gene>
    <name evidence="2" type="ORF">FA10DRAFT_263402</name>
</gene>
<reference evidence="2 3" key="1">
    <citation type="journal article" date="2018" name="Mol. Biol. Evol.">
        <title>Broad Genomic Sampling Reveals a Smut Pathogenic Ancestry of the Fungal Clade Ustilaginomycotina.</title>
        <authorList>
            <person name="Kijpornyongpan T."/>
            <person name="Mondo S.J."/>
            <person name="Barry K."/>
            <person name="Sandor L."/>
            <person name="Lee J."/>
            <person name="Lipzen A."/>
            <person name="Pangilinan J."/>
            <person name="LaButti K."/>
            <person name="Hainaut M."/>
            <person name="Henrissat B."/>
            <person name="Grigoriev I.V."/>
            <person name="Spatafora J.W."/>
            <person name="Aime M.C."/>
        </authorList>
    </citation>
    <scope>NUCLEOTIDE SEQUENCE [LARGE SCALE GENOMIC DNA]</scope>
    <source>
        <strain evidence="2 3">MCA 4198</strain>
    </source>
</reference>
<dbReference type="EMBL" id="KZ819634">
    <property type="protein sequence ID" value="PWN92632.1"/>
    <property type="molecule type" value="Genomic_DNA"/>
</dbReference>
<dbReference type="InParanoid" id="A0A316YU55"/>
<accession>A0A316YU55</accession>
<evidence type="ECO:0000313" key="2">
    <source>
        <dbReference type="EMBL" id="PWN92632.1"/>
    </source>
</evidence>
<feature type="compositionally biased region" description="Polar residues" evidence="1">
    <location>
        <begin position="55"/>
        <end position="65"/>
    </location>
</feature>
<sequence length="190" mass="20818">MPQRQWISCREIALHSTRTRAGVSAAAAEEDSPLVSRLLSPRTDASSLLRHGVSPSPTSPGLQSSADRDERRQPAFVSRLSRSSRSRDCPPNLPACLSLSSSRLALVTAHLAYVSLSLCLYESRSRLRSSLVRISLAPRHSASLGAIWRASFPAGIRDTTFVFLKRLRLFFSSSKGDTIWRRGTTAPIDG</sequence>
<dbReference type="Proteomes" id="UP000245768">
    <property type="component" value="Unassembled WGS sequence"/>
</dbReference>
<dbReference type="GeneID" id="37042124"/>
<dbReference type="RefSeq" id="XP_025379830.1">
    <property type="nucleotide sequence ID" value="XM_025520208.1"/>
</dbReference>
<name>A0A316YU55_9BASI</name>
<evidence type="ECO:0000256" key="1">
    <source>
        <dbReference type="SAM" id="MobiDB-lite"/>
    </source>
</evidence>
<organism evidence="2 3">
    <name type="scientific">Acaromyces ingoldii</name>
    <dbReference type="NCBI Taxonomy" id="215250"/>
    <lineage>
        <taxon>Eukaryota</taxon>
        <taxon>Fungi</taxon>
        <taxon>Dikarya</taxon>
        <taxon>Basidiomycota</taxon>
        <taxon>Ustilaginomycotina</taxon>
        <taxon>Exobasidiomycetes</taxon>
        <taxon>Exobasidiales</taxon>
        <taxon>Cryptobasidiaceae</taxon>
        <taxon>Acaromyces</taxon>
    </lineage>
</organism>
<keyword evidence="3" id="KW-1185">Reference proteome</keyword>